<dbReference type="Proteomes" id="UP000806542">
    <property type="component" value="Unassembled WGS sequence"/>
</dbReference>
<dbReference type="GO" id="GO:0005524">
    <property type="term" value="F:ATP binding"/>
    <property type="evidence" value="ECO:0007669"/>
    <property type="project" value="UniProtKB-UniRule"/>
</dbReference>
<dbReference type="GO" id="GO:0005737">
    <property type="term" value="C:cytoplasm"/>
    <property type="evidence" value="ECO:0007669"/>
    <property type="project" value="UniProtKB-SubCell"/>
</dbReference>
<keyword evidence="2 3" id="KW-0067">ATP-binding</keyword>
<accession>A0A9D5M1H2</accession>
<dbReference type="NCBIfam" id="TIGR00152">
    <property type="entry name" value="dephospho-CoA kinase"/>
    <property type="match status" value="1"/>
</dbReference>
<proteinExistence type="inferred from homology"/>
<feature type="binding site" evidence="3">
    <location>
        <begin position="11"/>
        <end position="16"/>
    </location>
    <ligand>
        <name>ATP</name>
        <dbReference type="ChEBI" id="CHEBI:30616"/>
    </ligand>
</feature>
<dbReference type="Gene3D" id="3.40.50.300">
    <property type="entry name" value="P-loop containing nucleotide triphosphate hydrolases"/>
    <property type="match status" value="1"/>
</dbReference>
<evidence type="ECO:0000313" key="6">
    <source>
        <dbReference type="Proteomes" id="UP000806542"/>
    </source>
</evidence>
<evidence type="ECO:0000256" key="1">
    <source>
        <dbReference type="ARBA" id="ARBA00022741"/>
    </source>
</evidence>
<dbReference type="InterPro" id="IPR001977">
    <property type="entry name" value="Depp_CoAkinase"/>
</dbReference>
<comment type="caution">
    <text evidence="5">The sequence shown here is derived from an EMBL/GenBank/DDBJ whole genome shotgun (WGS) entry which is preliminary data.</text>
</comment>
<evidence type="ECO:0000256" key="3">
    <source>
        <dbReference type="HAMAP-Rule" id="MF_00376"/>
    </source>
</evidence>
<dbReference type="Pfam" id="PF01121">
    <property type="entry name" value="CoaE"/>
    <property type="match status" value="1"/>
</dbReference>
<dbReference type="AlphaFoldDB" id="A0A9D5M1H2"/>
<dbReference type="RefSeq" id="WP_226392241.1">
    <property type="nucleotide sequence ID" value="NZ_JADCKB010000006.1"/>
</dbReference>
<sequence length="194" mass="21861">MRILGITGGIGAGKTTVTQMFVRLGADAVDADQISHEIMLPNGSAYFPVVHAFGKNILNADGTIHRKKLADIVFQNEKQLQLLNQITHGCIFEEMQRRIDRSKASLLCLDVPLLFSSDFPIRCDKTLAVIAPENCRIQRVMQRDSCTRKQAEQRICRQLSDTEFTALADFCIVNDGSAEKIWEQVKNVYQIMME</sequence>
<comment type="pathway">
    <text evidence="3">Cofactor biosynthesis; coenzyme A biosynthesis; CoA from (R)-pantothenate: step 5/5.</text>
</comment>
<keyword evidence="3 5" id="KW-0808">Transferase</keyword>
<dbReference type="SUPFAM" id="SSF52540">
    <property type="entry name" value="P-loop containing nucleoside triphosphate hydrolases"/>
    <property type="match status" value="1"/>
</dbReference>
<dbReference type="PROSITE" id="PS51219">
    <property type="entry name" value="DPCK"/>
    <property type="match status" value="1"/>
</dbReference>
<dbReference type="GO" id="GO:0004140">
    <property type="term" value="F:dephospho-CoA kinase activity"/>
    <property type="evidence" value="ECO:0007669"/>
    <property type="project" value="UniProtKB-UniRule"/>
</dbReference>
<evidence type="ECO:0000256" key="4">
    <source>
        <dbReference type="NCBIfam" id="TIGR00152"/>
    </source>
</evidence>
<organism evidence="5 6">
    <name type="scientific">Ructibacterium gallinarum</name>
    <dbReference type="NCBI Taxonomy" id="2779355"/>
    <lineage>
        <taxon>Bacteria</taxon>
        <taxon>Bacillati</taxon>
        <taxon>Bacillota</taxon>
        <taxon>Clostridia</taxon>
        <taxon>Eubacteriales</taxon>
        <taxon>Oscillospiraceae</taxon>
        <taxon>Ructibacterium</taxon>
    </lineage>
</organism>
<keyword evidence="6" id="KW-1185">Reference proteome</keyword>
<name>A0A9D5M1H2_9FIRM</name>
<keyword evidence="3" id="KW-0173">Coenzyme A biosynthesis</keyword>
<dbReference type="EMBL" id="JADCKB010000006">
    <property type="protein sequence ID" value="MBE5039683.1"/>
    <property type="molecule type" value="Genomic_DNA"/>
</dbReference>
<comment type="similarity">
    <text evidence="3">Belongs to the CoaE family.</text>
</comment>
<reference evidence="5" key="1">
    <citation type="submission" date="2020-10" db="EMBL/GenBank/DDBJ databases">
        <title>ChiBAC.</title>
        <authorList>
            <person name="Zenner C."/>
            <person name="Hitch T.C.A."/>
            <person name="Clavel T."/>
        </authorList>
    </citation>
    <scope>NUCLEOTIDE SEQUENCE</scope>
    <source>
        <strain evidence="5">DSM 107454</strain>
    </source>
</reference>
<dbReference type="GO" id="GO:0015937">
    <property type="term" value="P:coenzyme A biosynthetic process"/>
    <property type="evidence" value="ECO:0007669"/>
    <property type="project" value="UniProtKB-UniRule"/>
</dbReference>
<dbReference type="InterPro" id="IPR027417">
    <property type="entry name" value="P-loop_NTPase"/>
</dbReference>
<dbReference type="CDD" id="cd02022">
    <property type="entry name" value="DPCK"/>
    <property type="match status" value="1"/>
</dbReference>
<dbReference type="EC" id="2.7.1.24" evidence="3 4"/>
<comment type="function">
    <text evidence="3">Catalyzes the phosphorylation of the 3'-hydroxyl group of dephosphocoenzyme A to form coenzyme A.</text>
</comment>
<evidence type="ECO:0000256" key="2">
    <source>
        <dbReference type="ARBA" id="ARBA00022840"/>
    </source>
</evidence>
<dbReference type="PANTHER" id="PTHR10695:SF46">
    <property type="entry name" value="BIFUNCTIONAL COENZYME A SYNTHASE-RELATED"/>
    <property type="match status" value="1"/>
</dbReference>
<keyword evidence="1 3" id="KW-0547">Nucleotide-binding</keyword>
<keyword evidence="3" id="KW-0963">Cytoplasm</keyword>
<protein>
    <recommendedName>
        <fullName evidence="3 4">Dephospho-CoA kinase</fullName>
        <ecNumber evidence="3 4">2.7.1.24</ecNumber>
    </recommendedName>
    <alternativeName>
        <fullName evidence="3">Dephosphocoenzyme A kinase</fullName>
    </alternativeName>
</protein>
<dbReference type="HAMAP" id="MF_00376">
    <property type="entry name" value="Dephospho_CoA_kinase"/>
    <property type="match status" value="1"/>
</dbReference>
<keyword evidence="3 5" id="KW-0418">Kinase</keyword>
<evidence type="ECO:0000313" key="5">
    <source>
        <dbReference type="EMBL" id="MBE5039683.1"/>
    </source>
</evidence>
<dbReference type="PANTHER" id="PTHR10695">
    <property type="entry name" value="DEPHOSPHO-COA KINASE-RELATED"/>
    <property type="match status" value="1"/>
</dbReference>
<comment type="subcellular location">
    <subcellularLocation>
        <location evidence="3">Cytoplasm</location>
    </subcellularLocation>
</comment>
<gene>
    <name evidence="3" type="primary">coaE</name>
    <name evidence="5" type="ORF">INF28_04305</name>
</gene>
<comment type="catalytic activity">
    <reaction evidence="3">
        <text>3'-dephospho-CoA + ATP = ADP + CoA + H(+)</text>
        <dbReference type="Rhea" id="RHEA:18245"/>
        <dbReference type="ChEBI" id="CHEBI:15378"/>
        <dbReference type="ChEBI" id="CHEBI:30616"/>
        <dbReference type="ChEBI" id="CHEBI:57287"/>
        <dbReference type="ChEBI" id="CHEBI:57328"/>
        <dbReference type="ChEBI" id="CHEBI:456216"/>
        <dbReference type="EC" id="2.7.1.24"/>
    </reaction>
</comment>